<keyword evidence="3" id="KW-1185">Reference proteome</keyword>
<feature type="signal peptide" evidence="1">
    <location>
        <begin position="1"/>
        <end position="19"/>
    </location>
</feature>
<dbReference type="AlphaFoldDB" id="A0A1A9UGF4"/>
<sequence length="124" mass="14426">MAKSCFVLLITNLPLCGNTTEVLYYNYILHFVAKVEKTLQRTVAEVFTSKKIKPKVLVEIKDMDESTERTDIIDTILKATDEDDMEEMRIRNINKAFGQVLKARQQNQNKMCSMTHQGKRRQKI</sequence>
<keyword evidence="1" id="KW-0732">Signal</keyword>
<feature type="chain" id="PRO_5008398494" evidence="1">
    <location>
        <begin position="20"/>
        <end position="124"/>
    </location>
</feature>
<evidence type="ECO:0000313" key="3">
    <source>
        <dbReference type="Proteomes" id="UP000078200"/>
    </source>
</evidence>
<reference evidence="2" key="1">
    <citation type="submission" date="2020-05" db="UniProtKB">
        <authorList>
            <consortium name="EnsemblMetazoa"/>
        </authorList>
    </citation>
    <scope>IDENTIFICATION</scope>
    <source>
        <strain evidence="2">TTRI</strain>
    </source>
</reference>
<dbReference type="Proteomes" id="UP000078200">
    <property type="component" value="Unassembled WGS sequence"/>
</dbReference>
<dbReference type="VEuPathDB" id="VectorBase:GAUT004000"/>
<name>A0A1A9UGF4_GLOAU</name>
<proteinExistence type="predicted"/>
<protein>
    <submittedName>
        <fullName evidence="2">Uncharacterized protein</fullName>
    </submittedName>
</protein>
<evidence type="ECO:0000313" key="2">
    <source>
        <dbReference type="EnsemblMetazoa" id="GAUT004000-PA"/>
    </source>
</evidence>
<evidence type="ECO:0000256" key="1">
    <source>
        <dbReference type="SAM" id="SignalP"/>
    </source>
</evidence>
<organism evidence="2 3">
    <name type="scientific">Glossina austeni</name>
    <name type="common">Savannah tsetse fly</name>
    <dbReference type="NCBI Taxonomy" id="7395"/>
    <lineage>
        <taxon>Eukaryota</taxon>
        <taxon>Metazoa</taxon>
        <taxon>Ecdysozoa</taxon>
        <taxon>Arthropoda</taxon>
        <taxon>Hexapoda</taxon>
        <taxon>Insecta</taxon>
        <taxon>Pterygota</taxon>
        <taxon>Neoptera</taxon>
        <taxon>Endopterygota</taxon>
        <taxon>Diptera</taxon>
        <taxon>Brachycera</taxon>
        <taxon>Muscomorpha</taxon>
        <taxon>Hippoboscoidea</taxon>
        <taxon>Glossinidae</taxon>
        <taxon>Glossina</taxon>
    </lineage>
</organism>
<accession>A0A1A9UGF4</accession>
<dbReference type="EnsemblMetazoa" id="GAUT004000-RA">
    <property type="protein sequence ID" value="GAUT004000-PA"/>
    <property type="gene ID" value="GAUT004000"/>
</dbReference>